<sequence>MKFGKHIQSHRYENWENQYLDYKVLKKLISSLIKNDNNQDQSDSKAIFFQALELELEKVGNFYSKIETKLKSRYQFLSEKQIELKLSIENEPSDYDHVLILLEEAWSFLQAELDQLQNFAELNGTGVVKIVKKFDKQTRSATKKLYIERQAVIQPWFDRASLTLIADRVASSIVQLNQIKNNLAKSLRFDYGTGILQSSLNSPRPGIIIPTPNSLDSPFFSKETDLTIPENAIIALSKPNIDPSVINLIVEHISNNKINVLWNDQISNRNIVHESAKYGIPQVLEAAALAGANINSADSYDRYPLFYAIDGGFFEIVSILLRYSPSPRVDTNGTSALSLAASFDNFDTFYLILSNPDFKWDQVELASALFKSCQRDDWKIANSLLSYGLDVATATNTSGQIALHISCLNGNYNLSKWLIENGSSVFATDKFSTWTSLFYAASYGHIEIVKLLIHHNSNPLSIDDQNHSPAFYAAYNGHIECAQILSSFITLPVNPSHSPEPVNDDFIPSLELPPPLIPFHSSRRTDNSENSRVIIRFSSNNSEPAQPVTFINHTKLKSLRLQSSIKFQSSFISRTVNLPLQSTNVNTSFEAPSDSEFSIEFLLLPSFGSIVIGRASIFSHVLDRESAVNYKIPLIGSDLSIVAELKFDFLFLKPFNPNPYMDLSINPPFWDSFMFSTDLGSHEKCLEIKLQLTLDGVPVICDSESINVVKDLCIPVNFLTFNQLLQLDLCKIPQPKDMNWDLLCSTSNESNYWRSQLVASCAPFSELLDILPSHIGLVISYNPSQKHSNFMSLNKQVDLILSDFLKSLTNLQINCINEDDSGVEETSILSRKNVSTLLNPGYQHDMKNHSTPRKSITRTIFFNSESTAICHLLQWKQPVFPVLLTHRMSENPALSFPDWNVSCKSLKSSIKLASKEGFFGIVSDQELFNKIDGLCAVPKEHDLYLVLYYGSSLASGFESLKKQQSDGSPGAYWIGHLVHLGF</sequence>
<keyword evidence="1" id="KW-0677">Repeat</keyword>
<dbReference type="PROSITE" id="PS51382">
    <property type="entry name" value="SPX"/>
    <property type="match status" value="1"/>
</dbReference>
<dbReference type="InterPro" id="IPR057506">
    <property type="entry name" value="C2_GPCPD1"/>
</dbReference>
<dbReference type="InterPro" id="IPR002110">
    <property type="entry name" value="Ankyrin_rpt"/>
</dbReference>
<dbReference type="PROSITE" id="PS50297">
    <property type="entry name" value="ANK_REP_REGION"/>
    <property type="match status" value="1"/>
</dbReference>
<dbReference type="PANTHER" id="PTHR24198">
    <property type="entry name" value="ANKYRIN REPEAT AND PROTEIN KINASE DOMAIN-CONTAINING PROTEIN"/>
    <property type="match status" value="1"/>
</dbReference>
<name>A0A1R0GV70_9FUNG</name>
<keyword evidence="2 3" id="KW-0040">ANK repeat</keyword>
<dbReference type="SMART" id="SM00248">
    <property type="entry name" value="ANK"/>
    <property type="match status" value="7"/>
</dbReference>
<dbReference type="InterPro" id="IPR017946">
    <property type="entry name" value="PLC-like_Pdiesterase_TIM-brl"/>
</dbReference>
<organism evidence="5 6">
    <name type="scientific">Smittium mucronatum</name>
    <dbReference type="NCBI Taxonomy" id="133383"/>
    <lineage>
        <taxon>Eukaryota</taxon>
        <taxon>Fungi</taxon>
        <taxon>Fungi incertae sedis</taxon>
        <taxon>Zoopagomycota</taxon>
        <taxon>Kickxellomycotina</taxon>
        <taxon>Harpellomycetes</taxon>
        <taxon>Harpellales</taxon>
        <taxon>Legeriomycetaceae</taxon>
        <taxon>Smittium</taxon>
    </lineage>
</organism>
<proteinExistence type="predicted"/>
<dbReference type="EMBL" id="LSSL01003125">
    <property type="protein sequence ID" value="OLY80792.1"/>
    <property type="molecule type" value="Genomic_DNA"/>
</dbReference>
<dbReference type="GO" id="GO:0006629">
    <property type="term" value="P:lipid metabolic process"/>
    <property type="evidence" value="ECO:0007669"/>
    <property type="project" value="InterPro"/>
</dbReference>
<evidence type="ECO:0000313" key="5">
    <source>
        <dbReference type="EMBL" id="OLY80792.1"/>
    </source>
</evidence>
<evidence type="ECO:0000256" key="1">
    <source>
        <dbReference type="ARBA" id="ARBA00022737"/>
    </source>
</evidence>
<accession>A0A1R0GV70</accession>
<dbReference type="AlphaFoldDB" id="A0A1R0GV70"/>
<evidence type="ECO:0000256" key="3">
    <source>
        <dbReference type="PROSITE-ProRule" id="PRU00023"/>
    </source>
</evidence>
<protein>
    <submittedName>
        <fullName evidence="5">Ankyrin repeat protein nuc-2</fullName>
    </submittedName>
</protein>
<dbReference type="STRING" id="133383.A0A1R0GV70"/>
<dbReference type="Gene3D" id="1.25.40.20">
    <property type="entry name" value="Ankyrin repeat-containing domain"/>
    <property type="match status" value="1"/>
</dbReference>
<reference evidence="5 6" key="1">
    <citation type="journal article" date="2016" name="Mol. Biol. Evol.">
        <title>Genome-Wide Survey of Gut Fungi (Harpellales) Reveals the First Horizontally Transferred Ubiquitin Gene from a Mosquito Host.</title>
        <authorList>
            <person name="Wang Y."/>
            <person name="White M.M."/>
            <person name="Kvist S."/>
            <person name="Moncalvo J.M."/>
        </authorList>
    </citation>
    <scope>NUCLEOTIDE SEQUENCE [LARGE SCALE GENOMIC DNA]</scope>
    <source>
        <strain evidence="5 6">ALG-7-W6</strain>
    </source>
</reference>
<dbReference type="SUPFAM" id="SSF51695">
    <property type="entry name" value="PLC-like phosphodiesterases"/>
    <property type="match status" value="1"/>
</dbReference>
<feature type="repeat" description="ANK" evidence="3">
    <location>
        <begin position="432"/>
        <end position="464"/>
    </location>
</feature>
<comment type="caution">
    <text evidence="5">The sequence shown here is derived from an EMBL/GenBank/DDBJ whole genome shotgun (WGS) entry which is preliminary data.</text>
</comment>
<dbReference type="Pfam" id="PF12796">
    <property type="entry name" value="Ank_2"/>
    <property type="match status" value="2"/>
</dbReference>
<dbReference type="PROSITE" id="PS50088">
    <property type="entry name" value="ANK_REPEAT"/>
    <property type="match status" value="2"/>
</dbReference>
<dbReference type="InterPro" id="IPR036770">
    <property type="entry name" value="Ankyrin_rpt-contain_sf"/>
</dbReference>
<dbReference type="Pfam" id="PF25329">
    <property type="entry name" value="C2_GDE1"/>
    <property type="match status" value="1"/>
</dbReference>
<evidence type="ECO:0000256" key="2">
    <source>
        <dbReference type="ARBA" id="ARBA00023043"/>
    </source>
</evidence>
<dbReference type="PANTHER" id="PTHR24198:SF165">
    <property type="entry name" value="ANKYRIN REPEAT-CONTAINING PROTEIN-RELATED"/>
    <property type="match status" value="1"/>
</dbReference>
<gene>
    <name evidence="5" type="ORF">AYI68_g5107</name>
</gene>
<feature type="repeat" description="ANK" evidence="3">
    <location>
        <begin position="398"/>
        <end position="430"/>
    </location>
</feature>
<dbReference type="Gene3D" id="3.20.20.190">
    <property type="entry name" value="Phosphatidylinositol (PI) phosphodiesterase"/>
    <property type="match status" value="1"/>
</dbReference>
<dbReference type="SUPFAM" id="SSF48403">
    <property type="entry name" value="Ankyrin repeat"/>
    <property type="match status" value="1"/>
</dbReference>
<dbReference type="InterPro" id="IPR004331">
    <property type="entry name" value="SPX_dom"/>
</dbReference>
<feature type="domain" description="SPX" evidence="4">
    <location>
        <begin position="1"/>
        <end position="148"/>
    </location>
</feature>
<evidence type="ECO:0000313" key="6">
    <source>
        <dbReference type="Proteomes" id="UP000187455"/>
    </source>
</evidence>
<dbReference type="GO" id="GO:0008081">
    <property type="term" value="F:phosphoric diester hydrolase activity"/>
    <property type="evidence" value="ECO:0007669"/>
    <property type="project" value="InterPro"/>
</dbReference>
<keyword evidence="6" id="KW-1185">Reference proteome</keyword>
<dbReference type="Pfam" id="PF03105">
    <property type="entry name" value="SPX"/>
    <property type="match status" value="2"/>
</dbReference>
<dbReference type="Proteomes" id="UP000187455">
    <property type="component" value="Unassembled WGS sequence"/>
</dbReference>
<evidence type="ECO:0000259" key="4">
    <source>
        <dbReference type="PROSITE" id="PS51382"/>
    </source>
</evidence>
<dbReference type="OrthoDB" id="1577640at2759"/>